<dbReference type="EMBL" id="VLJN01000021">
    <property type="protein sequence ID" value="TWG84238.1"/>
    <property type="molecule type" value="Genomic_DNA"/>
</dbReference>
<reference evidence="4 5" key="1">
    <citation type="submission" date="2019-07" db="EMBL/GenBank/DDBJ databases">
        <title>Genome sequencing of lignin-degrading bacterial isolates.</title>
        <authorList>
            <person name="Gladden J."/>
        </authorList>
    </citation>
    <scope>NUCLEOTIDE SEQUENCE [LARGE SCALE GENOMIC DNA]</scope>
    <source>
        <strain evidence="4 5">J11</strain>
    </source>
</reference>
<protein>
    <submittedName>
        <fullName evidence="4">Putative solute:sodium symporter small subunit</fullName>
    </submittedName>
</protein>
<evidence type="ECO:0000256" key="2">
    <source>
        <dbReference type="SAM" id="Phobius"/>
    </source>
</evidence>
<keyword evidence="5" id="KW-1185">Reference proteome</keyword>
<dbReference type="Proteomes" id="UP000318141">
    <property type="component" value="Unassembled WGS sequence"/>
</dbReference>
<gene>
    <name evidence="4" type="ORF">L602_002800000370</name>
</gene>
<keyword evidence="2" id="KW-0472">Membrane</keyword>
<accession>A0A562BGH3</accession>
<keyword evidence="2" id="KW-0812">Transmembrane</keyword>
<keyword evidence="2" id="KW-1133">Transmembrane helix</keyword>
<dbReference type="Pfam" id="PF13937">
    <property type="entry name" value="DUF4212"/>
    <property type="match status" value="1"/>
</dbReference>
<evidence type="ECO:0000313" key="4">
    <source>
        <dbReference type="EMBL" id="TWG84238.1"/>
    </source>
</evidence>
<comment type="caution">
    <text evidence="4">The sequence shown here is derived from an EMBL/GenBank/DDBJ whole genome shotgun (WGS) entry which is preliminary data.</text>
</comment>
<dbReference type="OrthoDB" id="9797746at2"/>
<feature type="region of interest" description="Disordered" evidence="1">
    <location>
        <begin position="95"/>
        <end position="121"/>
    </location>
</feature>
<feature type="compositionally biased region" description="Basic and acidic residues" evidence="1">
    <location>
        <begin position="98"/>
        <end position="112"/>
    </location>
</feature>
<feature type="transmembrane region" description="Helical" evidence="2">
    <location>
        <begin position="29"/>
        <end position="51"/>
    </location>
</feature>
<dbReference type="AlphaFoldDB" id="A0A562BGH3"/>
<dbReference type="NCBIfam" id="TIGR03647">
    <property type="entry name" value="Na_symport_sm"/>
    <property type="match status" value="1"/>
</dbReference>
<proteinExistence type="predicted"/>
<dbReference type="InterPro" id="IPR019886">
    <property type="entry name" value="Na_symporter_ssu"/>
</dbReference>
<name>A0A562BGH3_9BURK</name>
<sequence>MTARQDGQTPPSLSSSTTRARAAAAWRVNLRWTAVLLTLWFACTFGVSWFARELRFNFFGWPFSFWAGAQGLLILYVVMAALYAWRMNRAYAGTEADADGHGDADAGRRSAAGDRPGPDAA</sequence>
<evidence type="ECO:0000259" key="3">
    <source>
        <dbReference type="Pfam" id="PF13937"/>
    </source>
</evidence>
<feature type="transmembrane region" description="Helical" evidence="2">
    <location>
        <begin position="63"/>
        <end position="85"/>
    </location>
</feature>
<evidence type="ECO:0000313" key="5">
    <source>
        <dbReference type="Proteomes" id="UP000318141"/>
    </source>
</evidence>
<organism evidence="4 5">
    <name type="scientific">Cupriavidus gilardii J11</name>
    <dbReference type="NCBI Taxonomy" id="936133"/>
    <lineage>
        <taxon>Bacteria</taxon>
        <taxon>Pseudomonadati</taxon>
        <taxon>Pseudomonadota</taxon>
        <taxon>Betaproteobacteria</taxon>
        <taxon>Burkholderiales</taxon>
        <taxon>Burkholderiaceae</taxon>
        <taxon>Cupriavidus</taxon>
    </lineage>
</organism>
<evidence type="ECO:0000256" key="1">
    <source>
        <dbReference type="SAM" id="MobiDB-lite"/>
    </source>
</evidence>
<feature type="domain" description="Sodium symporter small subunit" evidence="3">
    <location>
        <begin position="24"/>
        <end position="90"/>
    </location>
</feature>